<feature type="transmembrane region" description="Helical" evidence="6">
    <location>
        <begin position="48"/>
        <end position="66"/>
    </location>
</feature>
<evidence type="ECO:0000256" key="4">
    <source>
        <dbReference type="ARBA" id="ARBA00023136"/>
    </source>
</evidence>
<evidence type="ECO:0000256" key="6">
    <source>
        <dbReference type="SAM" id="Phobius"/>
    </source>
</evidence>
<dbReference type="AlphaFoldDB" id="A0A0N8PZG3"/>
<evidence type="ECO:0008006" key="9">
    <source>
        <dbReference type="Google" id="ProtNLM"/>
    </source>
</evidence>
<proteinExistence type="predicted"/>
<dbReference type="InterPro" id="IPR036259">
    <property type="entry name" value="MFS_trans_sf"/>
</dbReference>
<feature type="region of interest" description="Disordered" evidence="5">
    <location>
        <begin position="209"/>
        <end position="232"/>
    </location>
</feature>
<dbReference type="SUPFAM" id="SSF103473">
    <property type="entry name" value="MFS general substrate transporter"/>
    <property type="match status" value="1"/>
</dbReference>
<organism evidence="7 8">
    <name type="scientific">Rhodotorula graminis (strain WP1)</name>
    <dbReference type="NCBI Taxonomy" id="578459"/>
    <lineage>
        <taxon>Eukaryota</taxon>
        <taxon>Fungi</taxon>
        <taxon>Dikarya</taxon>
        <taxon>Basidiomycota</taxon>
        <taxon>Pucciniomycotina</taxon>
        <taxon>Microbotryomycetes</taxon>
        <taxon>Sporidiobolales</taxon>
        <taxon>Sporidiobolaceae</taxon>
        <taxon>Rhodotorula</taxon>
    </lineage>
</organism>
<comment type="subcellular location">
    <subcellularLocation>
        <location evidence="1">Membrane</location>
        <topology evidence="1">Multi-pass membrane protein</topology>
    </subcellularLocation>
</comment>
<dbReference type="PROSITE" id="PS51257">
    <property type="entry name" value="PROKAR_LIPOPROTEIN"/>
    <property type="match status" value="1"/>
</dbReference>
<evidence type="ECO:0000256" key="2">
    <source>
        <dbReference type="ARBA" id="ARBA00022692"/>
    </source>
</evidence>
<evidence type="ECO:0000313" key="8">
    <source>
        <dbReference type="Proteomes" id="UP000053890"/>
    </source>
</evidence>
<gene>
    <name evidence="7" type="ORF">RHOBADRAFT_56058</name>
</gene>
<feature type="transmembrane region" description="Helical" evidence="6">
    <location>
        <begin position="456"/>
        <end position="479"/>
    </location>
</feature>
<evidence type="ECO:0000256" key="5">
    <source>
        <dbReference type="SAM" id="MobiDB-lite"/>
    </source>
</evidence>
<feature type="transmembrane region" description="Helical" evidence="6">
    <location>
        <begin position="252"/>
        <end position="270"/>
    </location>
</feature>
<feature type="transmembrane region" description="Helical" evidence="6">
    <location>
        <begin position="372"/>
        <end position="395"/>
    </location>
</feature>
<dbReference type="GO" id="GO:0000329">
    <property type="term" value="C:fungal-type vacuole membrane"/>
    <property type="evidence" value="ECO:0007669"/>
    <property type="project" value="TreeGrafter"/>
</dbReference>
<keyword evidence="3 6" id="KW-1133">Transmembrane helix</keyword>
<dbReference type="Proteomes" id="UP000053890">
    <property type="component" value="Unassembled WGS sequence"/>
</dbReference>
<feature type="transmembrane region" description="Helical" evidence="6">
    <location>
        <begin position="144"/>
        <end position="163"/>
    </location>
</feature>
<reference evidence="7 8" key="1">
    <citation type="journal article" date="2015" name="Front. Microbiol.">
        <title>Genome sequence of the plant growth promoting endophytic yeast Rhodotorula graminis WP1.</title>
        <authorList>
            <person name="Firrincieli A."/>
            <person name="Otillar R."/>
            <person name="Salamov A."/>
            <person name="Schmutz J."/>
            <person name="Khan Z."/>
            <person name="Redman R.S."/>
            <person name="Fleck N.D."/>
            <person name="Lindquist E."/>
            <person name="Grigoriev I.V."/>
            <person name="Doty S.L."/>
        </authorList>
    </citation>
    <scope>NUCLEOTIDE SEQUENCE [LARGE SCALE GENOMIC DNA]</scope>
    <source>
        <strain evidence="7 8">WP1</strain>
    </source>
</reference>
<keyword evidence="8" id="KW-1185">Reference proteome</keyword>
<dbReference type="RefSeq" id="XP_018268294.1">
    <property type="nucleotide sequence ID" value="XM_018418160.1"/>
</dbReference>
<name>A0A0N8PZG3_RHOGW</name>
<accession>A0A0N8PZG3</accession>
<dbReference type="EMBL" id="KQ474088">
    <property type="protein sequence ID" value="KPV72245.1"/>
    <property type="molecule type" value="Genomic_DNA"/>
</dbReference>
<dbReference type="PANTHER" id="PTHR21576">
    <property type="entry name" value="UNCHARACTERIZED NODULIN-LIKE PROTEIN"/>
    <property type="match status" value="1"/>
</dbReference>
<dbReference type="Gene3D" id="1.20.1250.20">
    <property type="entry name" value="MFS general substrate transporter like domains"/>
    <property type="match status" value="1"/>
</dbReference>
<feature type="transmembrane region" description="Helical" evidence="6">
    <location>
        <begin position="346"/>
        <end position="366"/>
    </location>
</feature>
<dbReference type="OrthoDB" id="410267at2759"/>
<evidence type="ECO:0000313" key="7">
    <source>
        <dbReference type="EMBL" id="KPV72245.1"/>
    </source>
</evidence>
<evidence type="ECO:0000256" key="3">
    <source>
        <dbReference type="ARBA" id="ARBA00022989"/>
    </source>
</evidence>
<dbReference type="STRING" id="578459.A0A0N8PZG3"/>
<sequence length="489" mass="51034">MGRYLVLAAATVVAISCGLNYCYSSPTASDSPFIGRIVDRRGPKPTLILAAVALTGGYLVVRAFYLSGHVANGLYARLGVPGLVAAELLTGIGSTAGLSSAGNSRRAAALSVVLSAFGLSAFFYSTLSSLFLHSRASLDATPAFLLLLALGSLFSTAVGLVFVRPVPLAPRAADSNLDEDRAADEAPVEVEAALPDADQHAPQEPAVVVVPRSTASPGPPSTERTPLLRSDSTKSVQERNIAGWALLRELDFWLIFGFNGLCAGVGLCYINNLGTVVRSLALATRTADPSLLHLAPAAAPASVALLQSRLVSLLSIFNFLGRLLSGFLSDTLLHSPPRPLPRTPRVAFLPLTATILVASQLVALRTERAEHLWAATALTGLAHGCLFGISGIVGLERFGLKSFSQTNGFLALAPALFGQMTNLLFGRIYDSHVLSSPPSPSSSFAAGTCTLGRQCYAQAFVLTSGMALGALAVGLWLALGRKGMRIRAA</sequence>
<feature type="transmembrane region" description="Helical" evidence="6">
    <location>
        <begin position="78"/>
        <end position="101"/>
    </location>
</feature>
<dbReference type="PANTHER" id="PTHR21576:SF160">
    <property type="entry name" value="NODULIN-LIKE DOMAIN-CONTAINING PROTEIN"/>
    <property type="match status" value="1"/>
</dbReference>
<keyword evidence="4 6" id="KW-0472">Membrane</keyword>
<keyword evidence="2 6" id="KW-0812">Transmembrane</keyword>
<evidence type="ECO:0000256" key="1">
    <source>
        <dbReference type="ARBA" id="ARBA00004141"/>
    </source>
</evidence>
<protein>
    <recommendedName>
        <fullName evidence="9">Nodulin-like domain-containing protein</fullName>
    </recommendedName>
</protein>
<feature type="transmembrane region" description="Helical" evidence="6">
    <location>
        <begin position="107"/>
        <end position="132"/>
    </location>
</feature>
<dbReference type="GeneID" id="28978608"/>
<feature type="transmembrane region" description="Helical" evidence="6">
    <location>
        <begin position="407"/>
        <end position="429"/>
    </location>
</feature>
<dbReference type="OMA" id="PQDNETH"/>